<gene>
    <name evidence="3" type="ORF">MAR_025058</name>
</gene>
<evidence type="ECO:0000259" key="2">
    <source>
        <dbReference type="Pfam" id="PF09431"/>
    </source>
</evidence>
<dbReference type="InterPro" id="IPR030125">
    <property type="entry name" value="SPIN90/Ldb17"/>
</dbReference>
<dbReference type="PANTHER" id="PTHR13357:SF1">
    <property type="entry name" value="NCK-INTERACTING PROTEIN WITH SH3 DOMAIN"/>
    <property type="match status" value="1"/>
</dbReference>
<sequence length="581" mass="65155">MNRPSARRAAPAPPAEGQRSRSSSEVKPEQPHCSSMGLVSNSQIPKEIVKDNQAQSPEVSDMSNRDKQSALSLAMTCPKVDTTDTGSSPFPSPSKSNTMSKKVQGETTVIDYSTVAVPANLGDDLVDVVRNNTGVSYKLSCVAVETMLAHIATSIPEVSQLMDRINRTFGEVNEGSQAEEEMNADYERLTDLFVRLTECKDDSQQRGWFLHEDEHIISANLTEMLSILENAKPSVCRKVLESDSFESVHNLVQYYQMENRVSLRLMLLQVFGALCSLEGGSAVITMLLCSVLTTELAKELQQNIDDVQRSSYVALLLSMIFSTGEPVPASLHENPVSGDHEDKLSDVLVNLVLAFNLHLHVPAASPMLQVIEERRTVKVFTEKILLLFNRDEDPVRLFEGSSVPNSVMKVLQDLYSRPGTAGILYTNDAKVLLDIILRHLIDLSPCDKLRSSHLKLMQLYLEHADYKEHRHRSTELRECLQRIQAEEEDTGDDKHINPHIHFQFTNTKKQDRQTIAMVLPNILSIKGYIIRSSEQKKNELTKSMTSLVESLMSESMYPRRRLIQSARNAPPAINHWNNFGI</sequence>
<dbReference type="InterPro" id="IPR018556">
    <property type="entry name" value="SPIN90/Ldb17_LRD"/>
</dbReference>
<evidence type="ECO:0000313" key="3">
    <source>
        <dbReference type="EMBL" id="WAR00686.1"/>
    </source>
</evidence>
<proteinExistence type="predicted"/>
<protein>
    <submittedName>
        <fullName evidence="3">SPN90-like protein</fullName>
    </submittedName>
</protein>
<name>A0ABY7E0J4_MYAAR</name>
<feature type="domain" description="SPIN90/Ldb17 leucine-rich" evidence="2">
    <location>
        <begin position="342"/>
        <end position="475"/>
    </location>
</feature>
<dbReference type="Pfam" id="PF09431">
    <property type="entry name" value="SPIN90_LRD"/>
    <property type="match status" value="1"/>
</dbReference>
<dbReference type="EMBL" id="CP111014">
    <property type="protein sequence ID" value="WAR00686.1"/>
    <property type="molecule type" value="Genomic_DNA"/>
</dbReference>
<organism evidence="3 4">
    <name type="scientific">Mya arenaria</name>
    <name type="common">Soft-shell clam</name>
    <dbReference type="NCBI Taxonomy" id="6604"/>
    <lineage>
        <taxon>Eukaryota</taxon>
        <taxon>Metazoa</taxon>
        <taxon>Spiralia</taxon>
        <taxon>Lophotrochozoa</taxon>
        <taxon>Mollusca</taxon>
        <taxon>Bivalvia</taxon>
        <taxon>Autobranchia</taxon>
        <taxon>Heteroconchia</taxon>
        <taxon>Euheterodonta</taxon>
        <taxon>Imparidentia</taxon>
        <taxon>Neoheterodontei</taxon>
        <taxon>Myida</taxon>
        <taxon>Myoidea</taxon>
        <taxon>Myidae</taxon>
        <taxon>Mya</taxon>
    </lineage>
</organism>
<feature type="compositionally biased region" description="Polar residues" evidence="1">
    <location>
        <begin position="83"/>
        <end position="102"/>
    </location>
</feature>
<dbReference type="Proteomes" id="UP001164746">
    <property type="component" value="Chromosome 3"/>
</dbReference>
<accession>A0ABY7E0J4</accession>
<feature type="compositionally biased region" description="Low complexity" evidence="1">
    <location>
        <begin position="1"/>
        <end position="10"/>
    </location>
</feature>
<evidence type="ECO:0000313" key="4">
    <source>
        <dbReference type="Proteomes" id="UP001164746"/>
    </source>
</evidence>
<reference evidence="3" key="1">
    <citation type="submission" date="2022-11" db="EMBL/GenBank/DDBJ databases">
        <title>Centuries of genome instability and evolution in soft-shell clam transmissible cancer (bioRxiv).</title>
        <authorList>
            <person name="Hart S.F.M."/>
            <person name="Yonemitsu M.A."/>
            <person name="Giersch R.M."/>
            <person name="Beal B.F."/>
            <person name="Arriagada G."/>
            <person name="Davis B.W."/>
            <person name="Ostrander E.A."/>
            <person name="Goff S.P."/>
            <person name="Metzger M.J."/>
        </authorList>
    </citation>
    <scope>NUCLEOTIDE SEQUENCE</scope>
    <source>
        <strain evidence="3">MELC-2E11</strain>
        <tissue evidence="3">Siphon/mantle</tissue>
    </source>
</reference>
<feature type="region of interest" description="Disordered" evidence="1">
    <location>
        <begin position="1"/>
        <end position="102"/>
    </location>
</feature>
<feature type="compositionally biased region" description="Basic and acidic residues" evidence="1">
    <location>
        <begin position="18"/>
        <end position="30"/>
    </location>
</feature>
<dbReference type="PANTHER" id="PTHR13357">
    <property type="entry name" value="SH3 ADAPTER PROTEIN SPIN90 NCK INTERACTING PROTEIN WITH SH3 DOMAIN"/>
    <property type="match status" value="1"/>
</dbReference>
<evidence type="ECO:0000256" key="1">
    <source>
        <dbReference type="SAM" id="MobiDB-lite"/>
    </source>
</evidence>
<feature type="compositionally biased region" description="Polar residues" evidence="1">
    <location>
        <begin position="52"/>
        <end position="62"/>
    </location>
</feature>
<keyword evidence="4" id="KW-1185">Reference proteome</keyword>